<proteinExistence type="predicted"/>
<organism evidence="2 3">
    <name type="scientific">Glossina pallidipes</name>
    <name type="common">Tsetse fly</name>
    <dbReference type="NCBI Taxonomy" id="7398"/>
    <lineage>
        <taxon>Eukaryota</taxon>
        <taxon>Metazoa</taxon>
        <taxon>Ecdysozoa</taxon>
        <taxon>Arthropoda</taxon>
        <taxon>Hexapoda</taxon>
        <taxon>Insecta</taxon>
        <taxon>Pterygota</taxon>
        <taxon>Neoptera</taxon>
        <taxon>Endopterygota</taxon>
        <taxon>Diptera</taxon>
        <taxon>Brachycera</taxon>
        <taxon>Muscomorpha</taxon>
        <taxon>Hippoboscoidea</taxon>
        <taxon>Glossinidae</taxon>
        <taxon>Glossina</taxon>
    </lineage>
</organism>
<accession>A0A1B0AIY5</accession>
<keyword evidence="3" id="KW-1185">Reference proteome</keyword>
<dbReference type="EnsemblMetazoa" id="GPAI047313-RA">
    <property type="protein sequence ID" value="GPAI047313-PA"/>
    <property type="gene ID" value="GPAI047313"/>
</dbReference>
<evidence type="ECO:0000313" key="3">
    <source>
        <dbReference type="Proteomes" id="UP000092445"/>
    </source>
</evidence>
<keyword evidence="1" id="KW-1133">Transmembrane helix</keyword>
<keyword evidence="1" id="KW-0812">Transmembrane</keyword>
<reference evidence="2" key="2">
    <citation type="submission" date="2020-05" db="UniProtKB">
        <authorList>
            <consortium name="EnsemblMetazoa"/>
        </authorList>
    </citation>
    <scope>IDENTIFICATION</scope>
    <source>
        <strain evidence="2">IAEA</strain>
    </source>
</reference>
<evidence type="ECO:0000313" key="2">
    <source>
        <dbReference type="EnsemblMetazoa" id="GPAI047313-PA"/>
    </source>
</evidence>
<dbReference type="Proteomes" id="UP000092445">
    <property type="component" value="Unassembled WGS sequence"/>
</dbReference>
<feature type="transmembrane region" description="Helical" evidence="1">
    <location>
        <begin position="26"/>
        <end position="45"/>
    </location>
</feature>
<sequence>MILSITKILESNKISKQYIKNQDQQISVWDLVYFYLFLVITLPIYKDMHMQKISLLTYRRLDTSLGR</sequence>
<reference evidence="3" key="1">
    <citation type="submission" date="2014-03" db="EMBL/GenBank/DDBJ databases">
        <authorList>
            <person name="Aksoy S."/>
            <person name="Warren W."/>
            <person name="Wilson R.K."/>
        </authorList>
    </citation>
    <scope>NUCLEOTIDE SEQUENCE [LARGE SCALE GENOMIC DNA]</scope>
    <source>
        <strain evidence="3">IAEA</strain>
    </source>
</reference>
<keyword evidence="1" id="KW-0472">Membrane</keyword>
<protein>
    <submittedName>
        <fullName evidence="2">Uncharacterized protein</fullName>
    </submittedName>
</protein>
<dbReference type="VEuPathDB" id="VectorBase:GPAI047313"/>
<evidence type="ECO:0000256" key="1">
    <source>
        <dbReference type="SAM" id="Phobius"/>
    </source>
</evidence>
<name>A0A1B0AIY5_GLOPL</name>
<dbReference type="AlphaFoldDB" id="A0A1B0AIY5"/>